<dbReference type="EMBL" id="JBHTJM010000001">
    <property type="protein sequence ID" value="MFD0962471.1"/>
    <property type="molecule type" value="Genomic_DNA"/>
</dbReference>
<dbReference type="SUPFAM" id="SSF103088">
    <property type="entry name" value="OmpA-like"/>
    <property type="match status" value="1"/>
</dbReference>
<dbReference type="PROSITE" id="PS51123">
    <property type="entry name" value="OMPA_2"/>
    <property type="match status" value="1"/>
</dbReference>
<keyword evidence="7" id="KW-1185">Reference proteome</keyword>
<dbReference type="Pfam" id="PF00691">
    <property type="entry name" value="OmpA"/>
    <property type="match status" value="1"/>
</dbReference>
<dbReference type="Gene3D" id="2.60.40.1120">
    <property type="entry name" value="Carboxypeptidase-like, regulatory domain"/>
    <property type="match status" value="1"/>
</dbReference>
<evidence type="ECO:0000313" key="7">
    <source>
        <dbReference type="Proteomes" id="UP001596997"/>
    </source>
</evidence>
<evidence type="ECO:0000256" key="4">
    <source>
        <dbReference type="PROSITE-ProRule" id="PRU00473"/>
    </source>
</evidence>
<reference evidence="7" key="1">
    <citation type="journal article" date="2019" name="Int. J. Syst. Evol. Microbiol.">
        <title>The Global Catalogue of Microorganisms (GCM) 10K type strain sequencing project: providing services to taxonomists for standard genome sequencing and annotation.</title>
        <authorList>
            <consortium name="The Broad Institute Genomics Platform"/>
            <consortium name="The Broad Institute Genome Sequencing Center for Infectious Disease"/>
            <person name="Wu L."/>
            <person name="Ma J."/>
        </authorList>
    </citation>
    <scope>NUCLEOTIDE SEQUENCE [LARGE SCALE GENOMIC DNA]</scope>
    <source>
        <strain evidence="7">CCUG 62114</strain>
    </source>
</reference>
<dbReference type="PANTHER" id="PTHR30329">
    <property type="entry name" value="STATOR ELEMENT OF FLAGELLAR MOTOR COMPLEX"/>
    <property type="match status" value="1"/>
</dbReference>
<comment type="subcellular location">
    <subcellularLocation>
        <location evidence="1">Cell outer membrane</location>
    </subcellularLocation>
</comment>
<dbReference type="CDD" id="cd07185">
    <property type="entry name" value="OmpA_C-like"/>
    <property type="match status" value="1"/>
</dbReference>
<evidence type="ECO:0000313" key="6">
    <source>
        <dbReference type="EMBL" id="MFD0962471.1"/>
    </source>
</evidence>
<dbReference type="InterPro" id="IPR050330">
    <property type="entry name" value="Bact_OuterMem_StrucFunc"/>
</dbReference>
<name>A0ABW3HY75_9FLAO</name>
<comment type="caution">
    <text evidence="6">The sequence shown here is derived from an EMBL/GenBank/DDBJ whole genome shotgun (WGS) entry which is preliminary data.</text>
</comment>
<dbReference type="Gene3D" id="2.120.10.30">
    <property type="entry name" value="TolB, C-terminal domain"/>
    <property type="match status" value="1"/>
</dbReference>
<gene>
    <name evidence="6" type="ORF">ACFQ1O_00465</name>
</gene>
<dbReference type="InterPro" id="IPR011659">
    <property type="entry name" value="WD40"/>
</dbReference>
<dbReference type="InterPro" id="IPR011990">
    <property type="entry name" value="TPR-like_helical_dom_sf"/>
</dbReference>
<dbReference type="Proteomes" id="UP001596997">
    <property type="component" value="Unassembled WGS sequence"/>
</dbReference>
<dbReference type="SUPFAM" id="SSF82171">
    <property type="entry name" value="DPP6 N-terminal domain-like"/>
    <property type="match status" value="1"/>
</dbReference>
<accession>A0ABW3HY75</accession>
<sequence>MKRIVLLIIATLFSLTAFSQLGKKKYADKLYNEFSFIKAVEVYNEMYQKKPDNFHINERLANCYMFLRQPENALKHYKNVVRKSANPKYYLAYAQALRGAGEYKKSEKWMRKFKNIGGKDTRANQFFDNPDFFDLIYNKEKRYALKNHPANTYNSDYGAIKYNGETYFVSARNDEDASTKRVYNWNNQPFLDIFKLNDSSSVAIRLPESINTKFHEGAACFTPNGKYMYFTRNNYHNKKAIKDSEGTNNLKIFRAELINNEWVNSRPLFFSSDEYSVGHPSISSDGKYFFFTSDMPGGYGGTDIYVCEVHERGGLKKPMNLGPIINTEGNEMFPFFHQKENRLYFSSDGHLGLGQLDIFTAELKDNTYSNVTNLGEPVNSIADDFAYNLNELGNEGFLSSNREGGVGDDDIYTFTRRRDFTLKGRITDKITKEPLEGATIILSDSDGNILHEVVTAEDGYYEKLIKRNHNYQINGDKPKFENDFKAFNSFNQEEYTEMIVNLELDPLRDMNILAGLSADIIYFDFDKWDIREDAKPELNKIIAVMNKYKNMVIHIESHTDSRGSAAYNEKLSSKRAESTYNYFIEQGIETSRITSHKGYGEYQLTNDCGDGKKCNEDQHQANRRTEFVIEKMN</sequence>
<dbReference type="PANTHER" id="PTHR30329:SF21">
    <property type="entry name" value="LIPOPROTEIN YIAD-RELATED"/>
    <property type="match status" value="1"/>
</dbReference>
<keyword evidence="2 4" id="KW-0472">Membrane</keyword>
<dbReference type="InterPro" id="IPR006664">
    <property type="entry name" value="OMP_bac"/>
</dbReference>
<dbReference type="SUPFAM" id="SSF49464">
    <property type="entry name" value="Carboxypeptidase regulatory domain-like"/>
    <property type="match status" value="1"/>
</dbReference>
<dbReference type="Gene3D" id="1.25.40.10">
    <property type="entry name" value="Tetratricopeptide repeat domain"/>
    <property type="match status" value="1"/>
</dbReference>
<evidence type="ECO:0000256" key="3">
    <source>
        <dbReference type="ARBA" id="ARBA00023237"/>
    </source>
</evidence>
<dbReference type="InterPro" id="IPR006665">
    <property type="entry name" value="OmpA-like"/>
</dbReference>
<dbReference type="Gene3D" id="3.30.1330.60">
    <property type="entry name" value="OmpA-like domain"/>
    <property type="match status" value="1"/>
</dbReference>
<evidence type="ECO:0000256" key="1">
    <source>
        <dbReference type="ARBA" id="ARBA00004442"/>
    </source>
</evidence>
<organism evidence="6 7">
    <name type="scientific">Pseudofulvibacter geojedonensis</name>
    <dbReference type="NCBI Taxonomy" id="1123758"/>
    <lineage>
        <taxon>Bacteria</taxon>
        <taxon>Pseudomonadati</taxon>
        <taxon>Bacteroidota</taxon>
        <taxon>Flavobacteriia</taxon>
        <taxon>Flavobacteriales</taxon>
        <taxon>Flavobacteriaceae</taxon>
        <taxon>Pseudofulvibacter</taxon>
    </lineage>
</organism>
<dbReference type="InterPro" id="IPR008969">
    <property type="entry name" value="CarboxyPept-like_regulatory"/>
</dbReference>
<feature type="domain" description="OmpA-like" evidence="5">
    <location>
        <begin position="510"/>
        <end position="633"/>
    </location>
</feature>
<dbReference type="PRINTS" id="PR01021">
    <property type="entry name" value="OMPADOMAIN"/>
</dbReference>
<dbReference type="InterPro" id="IPR036737">
    <property type="entry name" value="OmpA-like_sf"/>
</dbReference>
<proteinExistence type="predicted"/>
<dbReference type="InterPro" id="IPR011042">
    <property type="entry name" value="6-blade_b-propeller_TolB-like"/>
</dbReference>
<dbReference type="SUPFAM" id="SSF48452">
    <property type="entry name" value="TPR-like"/>
    <property type="match status" value="1"/>
</dbReference>
<evidence type="ECO:0000259" key="5">
    <source>
        <dbReference type="PROSITE" id="PS51123"/>
    </source>
</evidence>
<dbReference type="RefSeq" id="WP_377712166.1">
    <property type="nucleotide sequence ID" value="NZ_JBHTJM010000001.1"/>
</dbReference>
<dbReference type="Pfam" id="PF07676">
    <property type="entry name" value="PD40"/>
    <property type="match status" value="3"/>
</dbReference>
<evidence type="ECO:0000256" key="2">
    <source>
        <dbReference type="ARBA" id="ARBA00023136"/>
    </source>
</evidence>
<keyword evidence="3" id="KW-0998">Cell outer membrane</keyword>
<protein>
    <submittedName>
        <fullName evidence="6">OmpA family protein</fullName>
    </submittedName>
</protein>